<dbReference type="Proteomes" id="UP000677054">
    <property type="component" value="Unassembled WGS sequence"/>
</dbReference>
<name>A0A7R9AHZ3_9CRUS</name>
<dbReference type="EMBL" id="LR909522">
    <property type="protein sequence ID" value="CAD7254494.1"/>
    <property type="molecule type" value="Genomic_DNA"/>
</dbReference>
<feature type="compositionally biased region" description="Basic and acidic residues" evidence="1">
    <location>
        <begin position="43"/>
        <end position="75"/>
    </location>
</feature>
<feature type="compositionally biased region" description="Basic and acidic residues" evidence="1">
    <location>
        <begin position="89"/>
        <end position="101"/>
    </location>
</feature>
<evidence type="ECO:0000256" key="1">
    <source>
        <dbReference type="SAM" id="MobiDB-lite"/>
    </source>
</evidence>
<gene>
    <name evidence="2" type="ORF">DSTB1V02_LOCUS14240</name>
</gene>
<feature type="region of interest" description="Disordered" evidence="1">
    <location>
        <begin position="1"/>
        <end position="152"/>
    </location>
</feature>
<evidence type="ECO:0000313" key="3">
    <source>
        <dbReference type="Proteomes" id="UP000677054"/>
    </source>
</evidence>
<dbReference type="EMBL" id="CAJPEV010010004">
    <property type="protein sequence ID" value="CAG0905866.1"/>
    <property type="molecule type" value="Genomic_DNA"/>
</dbReference>
<dbReference type="AlphaFoldDB" id="A0A7R9AHZ3"/>
<keyword evidence="3" id="KW-1185">Reference proteome</keyword>
<reference evidence="2" key="1">
    <citation type="submission" date="2020-11" db="EMBL/GenBank/DDBJ databases">
        <authorList>
            <person name="Tran Van P."/>
        </authorList>
    </citation>
    <scope>NUCLEOTIDE SEQUENCE</scope>
</reference>
<feature type="compositionally biased region" description="Basic and acidic residues" evidence="1">
    <location>
        <begin position="111"/>
        <end position="137"/>
    </location>
</feature>
<accession>A0A7R9AHZ3</accession>
<protein>
    <submittedName>
        <fullName evidence="2">Uncharacterized protein</fullName>
    </submittedName>
</protein>
<evidence type="ECO:0000313" key="2">
    <source>
        <dbReference type="EMBL" id="CAD7254494.1"/>
    </source>
</evidence>
<feature type="compositionally biased region" description="Basic and acidic residues" evidence="1">
    <location>
        <begin position="16"/>
        <end position="37"/>
    </location>
</feature>
<sequence>MVSRQKWTEAENLQLEEEKEHPMEVRCPKSGERKEVHDDDDSHDGTVDEMGSERENTCIETTDERREPQEEESRTNENGFCSVPSVGSRTREQKGLRLTGEEEKDEGDGDEDRRDHLAEENENPMRKHPETETEPKDPAISVLGERRGKPEKEVATLGRADLQFKQTSKFIQEAGIASVSKCIILEPIDRGRAQVEKTRTIIHPLLRLRRDARIAGILVSSSSRIAPARRGHSDRFPECNVGTRSRRHLHIVFRRRRPREPRPGPVDDLRDCVFRERGRRDRPIFENRIE</sequence>
<organism evidence="2">
    <name type="scientific">Darwinula stevensoni</name>
    <dbReference type="NCBI Taxonomy" id="69355"/>
    <lineage>
        <taxon>Eukaryota</taxon>
        <taxon>Metazoa</taxon>
        <taxon>Ecdysozoa</taxon>
        <taxon>Arthropoda</taxon>
        <taxon>Crustacea</taxon>
        <taxon>Oligostraca</taxon>
        <taxon>Ostracoda</taxon>
        <taxon>Podocopa</taxon>
        <taxon>Podocopida</taxon>
        <taxon>Darwinulocopina</taxon>
        <taxon>Darwinuloidea</taxon>
        <taxon>Darwinulidae</taxon>
        <taxon>Darwinula</taxon>
    </lineage>
</organism>
<proteinExistence type="predicted"/>